<sequence length="635" mass="69410">DVTLLCQPDTGNRDKSLISNVMGEAVMVAVLVASVLSLIIALPLLQFNLGQSERETATQDPLIDHEVNEEAELVDLVRESLVMQSGALSVQEQEEAAATDYHQVEVVGAAVTEEDLSDPLEYSDELEGLMDTVGSDPADPDAVAFLLPLRGHTGNLGISYGRRLKQILETAADSARQAAAAEKGPHAINRSSNVFLPTSVLVRDSQSDPDIARKLTQHFYEVHGTTRYFGYLTDEEALTVAHWARAKAPGARFVTPTAISTYLESARNVARVQPSARVLAAAVGDFLATIHTHRPLVVARASLHTDAFLSLLHAVGLRPNKVMHYYETTHAQEMVERVKTYLAKDPSPVLLLGNAESWHLIMAADRFFPAVWILPFQTQLHDHMRTNQSELITFMYRAYDDVPKGFLREELLLSPSESTVLASMSLLTGRQRKWHGSYVVAASVPVASIAASVRLVGASDGWLPLLQYDMARRSITRRLYQELLVTRELLKPLVSGDNCTLVLRYIEELTGSKRVSEIPVHSTLPTLLMPAERGAHVHVDCPRHHTDLRCSAPSGSWAPVTCRGALQGSHRFQAECGKEVGITVAASRGCTASQGLVCRSGHSLGCLLSGFCSTLTHSPPLYDCAGLHLDTLFKL</sequence>
<evidence type="ECO:0000313" key="3">
    <source>
        <dbReference type="Proteomes" id="UP001445076"/>
    </source>
</evidence>
<evidence type="ECO:0000313" key="2">
    <source>
        <dbReference type="EMBL" id="KAK8738078.1"/>
    </source>
</evidence>
<gene>
    <name evidence="2" type="ORF">OTU49_004033</name>
</gene>
<keyword evidence="3" id="KW-1185">Reference proteome</keyword>
<dbReference type="AlphaFoldDB" id="A0AAW0XDJ9"/>
<proteinExistence type="predicted"/>
<feature type="transmembrane region" description="Helical" evidence="1">
    <location>
        <begin position="25"/>
        <end position="45"/>
    </location>
</feature>
<dbReference type="SUPFAM" id="SSF53822">
    <property type="entry name" value="Periplasmic binding protein-like I"/>
    <property type="match status" value="1"/>
</dbReference>
<evidence type="ECO:0000256" key="1">
    <source>
        <dbReference type="SAM" id="Phobius"/>
    </source>
</evidence>
<dbReference type="Gene3D" id="3.40.50.2300">
    <property type="match status" value="1"/>
</dbReference>
<keyword evidence="1" id="KW-1133">Transmembrane helix</keyword>
<keyword evidence="1" id="KW-0472">Membrane</keyword>
<keyword evidence="1" id="KW-0812">Transmembrane</keyword>
<reference evidence="2 3" key="1">
    <citation type="journal article" date="2024" name="BMC Genomics">
        <title>Genome assembly of redclaw crayfish (Cherax quadricarinatus) provides insights into its immune adaptation and hypoxia tolerance.</title>
        <authorList>
            <person name="Liu Z."/>
            <person name="Zheng J."/>
            <person name="Li H."/>
            <person name="Fang K."/>
            <person name="Wang S."/>
            <person name="He J."/>
            <person name="Zhou D."/>
            <person name="Weng S."/>
            <person name="Chi M."/>
            <person name="Gu Z."/>
            <person name="He J."/>
            <person name="Li F."/>
            <person name="Wang M."/>
        </authorList>
    </citation>
    <scope>NUCLEOTIDE SEQUENCE [LARGE SCALE GENOMIC DNA]</scope>
    <source>
        <strain evidence="2">ZL_2023a</strain>
    </source>
</reference>
<dbReference type="EMBL" id="JARKIK010000040">
    <property type="protein sequence ID" value="KAK8738078.1"/>
    <property type="molecule type" value="Genomic_DNA"/>
</dbReference>
<feature type="non-terminal residue" evidence="2">
    <location>
        <position position="1"/>
    </location>
</feature>
<accession>A0AAW0XDJ9</accession>
<dbReference type="Proteomes" id="UP001445076">
    <property type="component" value="Unassembled WGS sequence"/>
</dbReference>
<dbReference type="InterPro" id="IPR028082">
    <property type="entry name" value="Peripla_BP_I"/>
</dbReference>
<protein>
    <submittedName>
        <fullName evidence="2">Uncharacterized protein</fullName>
    </submittedName>
</protein>
<organism evidence="2 3">
    <name type="scientific">Cherax quadricarinatus</name>
    <name type="common">Australian red claw crayfish</name>
    <dbReference type="NCBI Taxonomy" id="27406"/>
    <lineage>
        <taxon>Eukaryota</taxon>
        <taxon>Metazoa</taxon>
        <taxon>Ecdysozoa</taxon>
        <taxon>Arthropoda</taxon>
        <taxon>Crustacea</taxon>
        <taxon>Multicrustacea</taxon>
        <taxon>Malacostraca</taxon>
        <taxon>Eumalacostraca</taxon>
        <taxon>Eucarida</taxon>
        <taxon>Decapoda</taxon>
        <taxon>Pleocyemata</taxon>
        <taxon>Astacidea</taxon>
        <taxon>Parastacoidea</taxon>
        <taxon>Parastacidae</taxon>
        <taxon>Cherax</taxon>
    </lineage>
</organism>
<comment type="caution">
    <text evidence="2">The sequence shown here is derived from an EMBL/GenBank/DDBJ whole genome shotgun (WGS) entry which is preliminary data.</text>
</comment>
<name>A0AAW0XDJ9_CHEQU</name>